<dbReference type="GO" id="GO:0043161">
    <property type="term" value="P:proteasome-mediated ubiquitin-dependent protein catabolic process"/>
    <property type="evidence" value="ECO:0007669"/>
    <property type="project" value="TreeGrafter"/>
</dbReference>
<dbReference type="PROSITE" id="PS50053">
    <property type="entry name" value="UBIQUITIN_2"/>
    <property type="match status" value="1"/>
</dbReference>
<dbReference type="CDD" id="cd17039">
    <property type="entry name" value="Ubl_ubiquitin_like"/>
    <property type="match status" value="1"/>
</dbReference>
<reference evidence="2" key="1">
    <citation type="submission" date="2023-07" db="EMBL/GenBank/DDBJ databases">
        <authorList>
            <consortium name="AG Swart"/>
            <person name="Singh M."/>
            <person name="Singh A."/>
            <person name="Seah K."/>
            <person name="Emmerich C."/>
        </authorList>
    </citation>
    <scope>NUCLEOTIDE SEQUENCE</scope>
    <source>
        <strain evidence="2">DP1</strain>
    </source>
</reference>
<dbReference type="PANTHER" id="PTHR10621">
    <property type="entry name" value="UV EXCISION REPAIR PROTEIN RAD23"/>
    <property type="match status" value="1"/>
</dbReference>
<dbReference type="Proteomes" id="UP001295684">
    <property type="component" value="Unassembled WGS sequence"/>
</dbReference>
<evidence type="ECO:0000259" key="1">
    <source>
        <dbReference type="PROSITE" id="PS50053"/>
    </source>
</evidence>
<protein>
    <recommendedName>
        <fullName evidence="1">Ubiquitin-like domain-containing protein</fullName>
    </recommendedName>
</protein>
<gene>
    <name evidence="2" type="ORF">ECRASSUSDP1_LOCUS25872</name>
</gene>
<feature type="domain" description="Ubiquitin-like" evidence="1">
    <location>
        <begin position="7"/>
        <end position="83"/>
    </location>
</feature>
<dbReference type="PANTHER" id="PTHR10621:SF0">
    <property type="entry name" value="UV EXCISION REPAIR PROTEIN RAD23"/>
    <property type="match status" value="1"/>
</dbReference>
<sequence>MSEDDIINVHVKTVDGSKFFILANLDDTLLELKKKIENKASYKVDKQVITYKGEPLKDNYITLRDANFNDLSTIHLLSRVIGGYKKPDLDLRSPIKPS</sequence>
<dbReference type="GO" id="GO:0043130">
    <property type="term" value="F:ubiquitin binding"/>
    <property type="evidence" value="ECO:0007669"/>
    <property type="project" value="TreeGrafter"/>
</dbReference>
<dbReference type="GO" id="GO:0031593">
    <property type="term" value="F:polyubiquitin modification-dependent protein binding"/>
    <property type="evidence" value="ECO:0007669"/>
    <property type="project" value="TreeGrafter"/>
</dbReference>
<dbReference type="Gene3D" id="3.10.20.90">
    <property type="entry name" value="Phosphatidylinositol 3-kinase Catalytic Subunit, Chain A, domain 1"/>
    <property type="match status" value="1"/>
</dbReference>
<dbReference type="EMBL" id="CAMPGE010026675">
    <property type="protein sequence ID" value="CAI2384347.1"/>
    <property type="molecule type" value="Genomic_DNA"/>
</dbReference>
<proteinExistence type="predicted"/>
<dbReference type="GO" id="GO:0005654">
    <property type="term" value="C:nucleoplasm"/>
    <property type="evidence" value="ECO:0007669"/>
    <property type="project" value="TreeGrafter"/>
</dbReference>
<dbReference type="SMART" id="SM00213">
    <property type="entry name" value="UBQ"/>
    <property type="match status" value="1"/>
</dbReference>
<keyword evidence="3" id="KW-1185">Reference proteome</keyword>
<dbReference type="InterPro" id="IPR029071">
    <property type="entry name" value="Ubiquitin-like_domsf"/>
</dbReference>
<accession>A0AAD1Y7H9</accession>
<dbReference type="GO" id="GO:0005829">
    <property type="term" value="C:cytosol"/>
    <property type="evidence" value="ECO:0007669"/>
    <property type="project" value="TreeGrafter"/>
</dbReference>
<evidence type="ECO:0000313" key="3">
    <source>
        <dbReference type="Proteomes" id="UP001295684"/>
    </source>
</evidence>
<comment type="caution">
    <text evidence="2">The sequence shown here is derived from an EMBL/GenBank/DDBJ whole genome shotgun (WGS) entry which is preliminary data.</text>
</comment>
<dbReference type="GO" id="GO:0070628">
    <property type="term" value="F:proteasome binding"/>
    <property type="evidence" value="ECO:0007669"/>
    <property type="project" value="TreeGrafter"/>
</dbReference>
<dbReference type="Pfam" id="PF00240">
    <property type="entry name" value="ubiquitin"/>
    <property type="match status" value="1"/>
</dbReference>
<organism evidence="2 3">
    <name type="scientific">Euplotes crassus</name>
    <dbReference type="NCBI Taxonomy" id="5936"/>
    <lineage>
        <taxon>Eukaryota</taxon>
        <taxon>Sar</taxon>
        <taxon>Alveolata</taxon>
        <taxon>Ciliophora</taxon>
        <taxon>Intramacronucleata</taxon>
        <taxon>Spirotrichea</taxon>
        <taxon>Hypotrichia</taxon>
        <taxon>Euplotida</taxon>
        <taxon>Euplotidae</taxon>
        <taxon>Moneuplotes</taxon>
    </lineage>
</organism>
<name>A0AAD1Y7H9_EUPCR</name>
<dbReference type="InterPro" id="IPR000626">
    <property type="entry name" value="Ubiquitin-like_dom"/>
</dbReference>
<dbReference type="AlphaFoldDB" id="A0AAD1Y7H9"/>
<dbReference type="SUPFAM" id="SSF54236">
    <property type="entry name" value="Ubiquitin-like"/>
    <property type="match status" value="1"/>
</dbReference>
<evidence type="ECO:0000313" key="2">
    <source>
        <dbReference type="EMBL" id="CAI2384347.1"/>
    </source>
</evidence>